<evidence type="ECO:0000313" key="2">
    <source>
        <dbReference type="EMBL" id="MDH8678450.1"/>
    </source>
</evidence>
<organism evidence="2 3">
    <name type="scientific">Fusibacter bizertensis</name>
    <dbReference type="NCBI Taxonomy" id="1488331"/>
    <lineage>
        <taxon>Bacteria</taxon>
        <taxon>Bacillati</taxon>
        <taxon>Bacillota</taxon>
        <taxon>Clostridia</taxon>
        <taxon>Eubacteriales</taxon>
        <taxon>Eubacteriales Family XII. Incertae Sedis</taxon>
        <taxon>Fusibacter</taxon>
    </lineage>
</organism>
<dbReference type="Pfam" id="PF12679">
    <property type="entry name" value="ABC2_membrane_2"/>
    <property type="match status" value="1"/>
</dbReference>
<dbReference type="EMBL" id="JARYZI010000005">
    <property type="protein sequence ID" value="MDH8678450.1"/>
    <property type="molecule type" value="Genomic_DNA"/>
</dbReference>
<proteinExistence type="predicted"/>
<dbReference type="PANTHER" id="PTHR37305">
    <property type="entry name" value="INTEGRAL MEMBRANE PROTEIN-RELATED"/>
    <property type="match status" value="1"/>
</dbReference>
<keyword evidence="3" id="KW-1185">Reference proteome</keyword>
<reference evidence="2 3" key="1">
    <citation type="submission" date="2023-04" db="EMBL/GenBank/DDBJ databases">
        <title>Fusibacter bizertensis strain WBS, isolated from littoral bottom sediments of the Arctic seas - biochemical and genomic analysis.</title>
        <authorList>
            <person name="Brioukhanov A.L."/>
        </authorList>
    </citation>
    <scope>NUCLEOTIDE SEQUENCE [LARGE SCALE GENOMIC DNA]</scope>
    <source>
        <strain evidence="2 3">WBS</strain>
    </source>
</reference>
<keyword evidence="1" id="KW-1133">Transmembrane helix</keyword>
<keyword evidence="1" id="KW-0472">Membrane</keyword>
<protein>
    <submittedName>
        <fullName evidence="2">ABC transporter permease subunit</fullName>
    </submittedName>
</protein>
<sequence>MLNIFKYEFKMYQKSILVWSITFITVTILLMAFYPSFGSDVAMVDKLLENYPKELLQAFGMGGELSLATVLGYYAFVFAFLQLFIAIQAANYGFSIISVEERELTADYLMSKPVSRAEILLAKFGATFITLCISNGVIWISTLAALKLFNDGKAYNLSNILLLLSTIIIFQLFFLSIGMLVSVLMRKIRSVLSFSLALAFGTYILNSIRAIVGGKLLGYFSPFYHFNPATILAKGSINIALLTLSSFVIIASLTATYLLYVRRDIYSL</sequence>
<name>A0ABT6NDE9_9FIRM</name>
<feature type="transmembrane region" description="Helical" evidence="1">
    <location>
        <begin position="120"/>
        <end position="140"/>
    </location>
</feature>
<gene>
    <name evidence="2" type="ORF">QE109_09850</name>
</gene>
<dbReference type="PANTHER" id="PTHR37305:SF1">
    <property type="entry name" value="MEMBRANE PROTEIN"/>
    <property type="match status" value="1"/>
</dbReference>
<feature type="transmembrane region" description="Helical" evidence="1">
    <location>
        <begin position="16"/>
        <end position="37"/>
    </location>
</feature>
<evidence type="ECO:0000313" key="3">
    <source>
        <dbReference type="Proteomes" id="UP001158045"/>
    </source>
</evidence>
<accession>A0ABT6NDE9</accession>
<feature type="transmembrane region" description="Helical" evidence="1">
    <location>
        <begin position="160"/>
        <end position="184"/>
    </location>
</feature>
<dbReference type="RefSeq" id="WP_281094292.1">
    <property type="nucleotide sequence ID" value="NZ_JARYZI010000005.1"/>
</dbReference>
<feature type="transmembrane region" description="Helical" evidence="1">
    <location>
        <begin position="71"/>
        <end position="99"/>
    </location>
</feature>
<comment type="caution">
    <text evidence="2">The sequence shown here is derived from an EMBL/GenBank/DDBJ whole genome shotgun (WGS) entry which is preliminary data.</text>
</comment>
<keyword evidence="1" id="KW-0812">Transmembrane</keyword>
<feature type="transmembrane region" description="Helical" evidence="1">
    <location>
        <begin position="196"/>
        <end position="217"/>
    </location>
</feature>
<feature type="transmembrane region" description="Helical" evidence="1">
    <location>
        <begin position="237"/>
        <end position="260"/>
    </location>
</feature>
<dbReference type="Proteomes" id="UP001158045">
    <property type="component" value="Unassembled WGS sequence"/>
</dbReference>
<evidence type="ECO:0000256" key="1">
    <source>
        <dbReference type="SAM" id="Phobius"/>
    </source>
</evidence>